<evidence type="ECO:0000313" key="2">
    <source>
        <dbReference type="EMBL" id="ABA50686.1"/>
    </source>
</evidence>
<dbReference type="AntiFam" id="ANF00062">
    <property type="entry name" value="Shadow ORF (opposite ABC transporter protein)"/>
</dbReference>
<reference evidence="2 3" key="1">
    <citation type="submission" date="2005-09" db="EMBL/GenBank/DDBJ databases">
        <authorList>
            <person name="Woods D.E."/>
            <person name="Nierman W.C."/>
        </authorList>
    </citation>
    <scope>NUCLEOTIDE SEQUENCE [LARGE SCALE GENOMIC DNA]</scope>
    <source>
        <strain evidence="2 3">1710b</strain>
    </source>
</reference>
<sequence>MVGSSSSTMGACCASAIAIQARCRSPPDSAATSRAASGSRPVAASASSIASRSARASPRSQPPCA</sequence>
<dbReference type="Proteomes" id="UP000002700">
    <property type="component" value="Chromosome I"/>
</dbReference>
<dbReference type="EnsemblBacteria" id="ABA50686">
    <property type="protein sequence ID" value="ABA50686"/>
    <property type="gene ID" value="BURPS1710b_2079"/>
</dbReference>
<evidence type="ECO:0000256" key="1">
    <source>
        <dbReference type="SAM" id="MobiDB-lite"/>
    </source>
</evidence>
<name>Q3JSH8_BURP1</name>
<protein>
    <submittedName>
        <fullName evidence="2">Uncharacterized protein</fullName>
    </submittedName>
</protein>
<dbReference type="HOGENOM" id="CLU_2841353_0_0_4"/>
<feature type="region of interest" description="Disordered" evidence="1">
    <location>
        <begin position="26"/>
        <end position="65"/>
    </location>
</feature>
<gene>
    <name evidence="2" type="ordered locus">BURPS1710b_2079</name>
</gene>
<evidence type="ECO:0000313" key="3">
    <source>
        <dbReference type="Proteomes" id="UP000002700"/>
    </source>
</evidence>
<feature type="compositionally biased region" description="Low complexity" evidence="1">
    <location>
        <begin position="29"/>
        <end position="59"/>
    </location>
</feature>
<proteinExistence type="predicted"/>
<dbReference type="KEGG" id="bpm:BURPS1710b_2079"/>
<dbReference type="AlphaFoldDB" id="Q3JSH8"/>
<organism evidence="2 3">
    <name type="scientific">Burkholderia pseudomallei (strain 1710b)</name>
    <dbReference type="NCBI Taxonomy" id="320372"/>
    <lineage>
        <taxon>Bacteria</taxon>
        <taxon>Pseudomonadati</taxon>
        <taxon>Pseudomonadota</taxon>
        <taxon>Betaproteobacteria</taxon>
        <taxon>Burkholderiales</taxon>
        <taxon>Burkholderiaceae</taxon>
        <taxon>Burkholderia</taxon>
        <taxon>pseudomallei group</taxon>
    </lineage>
</organism>
<accession>Q3JSH8</accession>
<dbReference type="EMBL" id="CP000124">
    <property type="protein sequence ID" value="ABA50686.1"/>
    <property type="molecule type" value="Genomic_DNA"/>
</dbReference>